<dbReference type="EMBL" id="QTSX02005173">
    <property type="protein sequence ID" value="KAJ9060520.1"/>
    <property type="molecule type" value="Genomic_DNA"/>
</dbReference>
<evidence type="ECO:0000313" key="1">
    <source>
        <dbReference type="EMBL" id="KAJ9060520.1"/>
    </source>
</evidence>
<organism evidence="1 2">
    <name type="scientific">Entomophthora muscae</name>
    <dbReference type="NCBI Taxonomy" id="34485"/>
    <lineage>
        <taxon>Eukaryota</taxon>
        <taxon>Fungi</taxon>
        <taxon>Fungi incertae sedis</taxon>
        <taxon>Zoopagomycota</taxon>
        <taxon>Entomophthoromycotina</taxon>
        <taxon>Entomophthoromycetes</taxon>
        <taxon>Entomophthorales</taxon>
        <taxon>Entomophthoraceae</taxon>
        <taxon>Entomophthora</taxon>
    </lineage>
</organism>
<sequence>MKLVYGLLGLVVSTQAVSKIQELLKESCAAPDALYTSVDMYLHPEGHLIGQEDCRHGACYLTQQEKYVCRNVKVVAGIKYSSAVTGPILTKAFLSPEKNFARFDGVNIDYTEEPDDVEINLPTLVGNTKPHRIISIRPEQIPRLPKNNLPDHVFIHTKDPNHSGKFIISEYKGKYTAIYAPGTKGPSPFIEKVNRAPVDEDLLPKPLEIKLKRTTYPFSSSNLKCIIAD</sequence>
<dbReference type="Proteomes" id="UP001165960">
    <property type="component" value="Unassembled WGS sequence"/>
</dbReference>
<reference evidence="1" key="1">
    <citation type="submission" date="2022-04" db="EMBL/GenBank/DDBJ databases">
        <title>Genome of the entomopathogenic fungus Entomophthora muscae.</title>
        <authorList>
            <person name="Elya C."/>
            <person name="Lovett B.R."/>
            <person name="Lee E."/>
            <person name="Macias A.M."/>
            <person name="Hajek A.E."/>
            <person name="De Bivort B.L."/>
            <person name="Kasson M.T."/>
            <person name="De Fine Licht H.H."/>
            <person name="Stajich J.E."/>
        </authorList>
    </citation>
    <scope>NUCLEOTIDE SEQUENCE</scope>
    <source>
        <strain evidence="1">Berkeley</strain>
    </source>
</reference>
<keyword evidence="2" id="KW-1185">Reference proteome</keyword>
<accession>A0ACC2SDW8</accession>
<name>A0ACC2SDW8_9FUNG</name>
<gene>
    <name evidence="1" type="ORF">DSO57_1030020</name>
</gene>
<evidence type="ECO:0000313" key="2">
    <source>
        <dbReference type="Proteomes" id="UP001165960"/>
    </source>
</evidence>
<proteinExistence type="predicted"/>
<protein>
    <submittedName>
        <fullName evidence="1">Uncharacterized protein</fullName>
    </submittedName>
</protein>
<comment type="caution">
    <text evidence="1">The sequence shown here is derived from an EMBL/GenBank/DDBJ whole genome shotgun (WGS) entry which is preliminary data.</text>
</comment>